<gene>
    <name evidence="2" type="ORF">JCM15093_2262</name>
</gene>
<dbReference type="EMBL" id="BAJS01000013">
    <property type="protein sequence ID" value="GAK37045.1"/>
    <property type="molecule type" value="Genomic_DNA"/>
</dbReference>
<protein>
    <recommendedName>
        <fullName evidence="1">DUF1858 domain-containing protein</fullName>
    </recommendedName>
</protein>
<keyword evidence="3" id="KW-1185">Reference proteome</keyword>
<dbReference type="STRING" id="1121097.GCA_000428125_02665"/>
<dbReference type="Proteomes" id="UP000027601">
    <property type="component" value="Unassembled WGS sequence"/>
</dbReference>
<dbReference type="Pfam" id="PF08984">
    <property type="entry name" value="DUF1858"/>
    <property type="match status" value="1"/>
</dbReference>
<dbReference type="AlphaFoldDB" id="A0A069D3X1"/>
<dbReference type="eggNOG" id="COG4309">
    <property type="taxonomic scope" value="Bacteria"/>
</dbReference>
<dbReference type="OrthoDB" id="128918at2"/>
<comment type="caution">
    <text evidence="2">The sequence shown here is derived from an EMBL/GenBank/DDBJ whole genome shotgun (WGS) entry which is preliminary data.</text>
</comment>
<evidence type="ECO:0000313" key="3">
    <source>
        <dbReference type="Proteomes" id="UP000027601"/>
    </source>
</evidence>
<dbReference type="Gene3D" id="1.10.3910.10">
    <property type="entry name" value="SP0561-like"/>
    <property type="match status" value="1"/>
</dbReference>
<evidence type="ECO:0000313" key="2">
    <source>
        <dbReference type="EMBL" id="GAK37045.1"/>
    </source>
</evidence>
<dbReference type="SUPFAM" id="SSF140683">
    <property type="entry name" value="SP0561-like"/>
    <property type="match status" value="1"/>
</dbReference>
<dbReference type="InterPro" id="IPR038062">
    <property type="entry name" value="ScdA-like_N_sf"/>
</dbReference>
<dbReference type="RefSeq" id="WP_024996818.1">
    <property type="nucleotide sequence ID" value="NZ_ATZI01000014.1"/>
</dbReference>
<reference evidence="2 3" key="1">
    <citation type="journal article" date="2015" name="Microbes Environ.">
        <title>Distribution and evolution of nitrogen fixation genes in the phylum bacteroidetes.</title>
        <authorList>
            <person name="Inoue J."/>
            <person name="Oshima K."/>
            <person name="Suda W."/>
            <person name="Sakamoto M."/>
            <person name="Iino T."/>
            <person name="Noda S."/>
            <person name="Hongoh Y."/>
            <person name="Hattori M."/>
            <person name="Ohkuma M."/>
        </authorList>
    </citation>
    <scope>NUCLEOTIDE SEQUENCE [LARGE SCALE GENOMIC DNA]</scope>
    <source>
        <strain evidence="2 3">JCM 15093</strain>
    </source>
</reference>
<accession>A0A069D3X1</accession>
<feature type="domain" description="DUF1858" evidence="1">
    <location>
        <begin position="3"/>
        <end position="63"/>
    </location>
</feature>
<name>A0A069D3X1_9BACE</name>
<sequence>MDITLDVKVGALLEAYPQLEQTLYEISPMFKKLSNPILRKTVARVTSLKQVAEVGGIPPVDLINRLREAAGFSPFETDEVEMDAEGMPQPAWFDEAFVVKHFDADAVIAKGQNPMDDILKQCDCLQPGEILQLTVSFRPVPIIKLLHSRGYVVWSSGSSNYITRNSSTTD</sequence>
<proteinExistence type="predicted"/>
<dbReference type="InterPro" id="IPR015077">
    <property type="entry name" value="DUF1858"/>
</dbReference>
<organism evidence="2 3">
    <name type="scientific">Bacteroides graminisolvens DSM 19988 = JCM 15093</name>
    <dbReference type="NCBI Taxonomy" id="1121097"/>
    <lineage>
        <taxon>Bacteria</taxon>
        <taxon>Pseudomonadati</taxon>
        <taxon>Bacteroidota</taxon>
        <taxon>Bacteroidia</taxon>
        <taxon>Bacteroidales</taxon>
        <taxon>Bacteroidaceae</taxon>
        <taxon>Bacteroides</taxon>
    </lineage>
</organism>
<evidence type="ECO:0000259" key="1">
    <source>
        <dbReference type="Pfam" id="PF08984"/>
    </source>
</evidence>